<dbReference type="Pfam" id="PF01657">
    <property type="entry name" value="Stress-antifung"/>
    <property type="match status" value="2"/>
</dbReference>
<keyword evidence="2" id="KW-0677">Repeat</keyword>
<dbReference type="PROSITE" id="PS51473">
    <property type="entry name" value="GNK2"/>
    <property type="match status" value="2"/>
</dbReference>
<organism evidence="5 6">
    <name type="scientific">Apostasia shenzhenica</name>
    <dbReference type="NCBI Taxonomy" id="1088818"/>
    <lineage>
        <taxon>Eukaryota</taxon>
        <taxon>Viridiplantae</taxon>
        <taxon>Streptophyta</taxon>
        <taxon>Embryophyta</taxon>
        <taxon>Tracheophyta</taxon>
        <taxon>Spermatophyta</taxon>
        <taxon>Magnoliopsida</taxon>
        <taxon>Liliopsida</taxon>
        <taxon>Asparagales</taxon>
        <taxon>Orchidaceae</taxon>
        <taxon>Apostasioideae</taxon>
        <taxon>Apostasia</taxon>
    </lineage>
</organism>
<evidence type="ECO:0000256" key="3">
    <source>
        <dbReference type="SAM" id="SignalP"/>
    </source>
</evidence>
<keyword evidence="1 3" id="KW-0732">Signal</keyword>
<reference evidence="5 6" key="1">
    <citation type="journal article" date="2017" name="Nature">
        <title>The Apostasia genome and the evolution of orchids.</title>
        <authorList>
            <person name="Zhang G.Q."/>
            <person name="Liu K.W."/>
            <person name="Li Z."/>
            <person name="Lohaus R."/>
            <person name="Hsiao Y.Y."/>
            <person name="Niu S.C."/>
            <person name="Wang J.Y."/>
            <person name="Lin Y.C."/>
            <person name="Xu Q."/>
            <person name="Chen L.J."/>
            <person name="Yoshida K."/>
            <person name="Fujiwara S."/>
            <person name="Wang Z.W."/>
            <person name="Zhang Y.Q."/>
            <person name="Mitsuda N."/>
            <person name="Wang M."/>
            <person name="Liu G.H."/>
            <person name="Pecoraro L."/>
            <person name="Huang H.X."/>
            <person name="Xiao X.J."/>
            <person name="Lin M."/>
            <person name="Wu X.Y."/>
            <person name="Wu W.L."/>
            <person name="Chen Y.Y."/>
            <person name="Chang S.B."/>
            <person name="Sakamoto S."/>
            <person name="Ohme-Takagi M."/>
            <person name="Yagi M."/>
            <person name="Zeng S.J."/>
            <person name="Shen C.Y."/>
            <person name="Yeh C.M."/>
            <person name="Luo Y.B."/>
            <person name="Tsai W.C."/>
            <person name="Van de Peer Y."/>
            <person name="Liu Z.J."/>
        </authorList>
    </citation>
    <scope>NUCLEOTIDE SEQUENCE [LARGE SCALE GENOMIC DNA]</scope>
    <source>
        <strain evidence="6">cv. Shenzhen</strain>
        <tissue evidence="5">Stem</tissue>
    </source>
</reference>
<dbReference type="AlphaFoldDB" id="A0A2H9ZWJ7"/>
<dbReference type="STRING" id="1088818.A0A2H9ZWJ7"/>
<feature type="chain" id="PRO_5014169260" evidence="3">
    <location>
        <begin position="26"/>
        <end position="259"/>
    </location>
</feature>
<dbReference type="Gene3D" id="3.30.430.20">
    <property type="entry name" value="Gnk2 domain, C-X8-C-X2-C motif"/>
    <property type="match status" value="2"/>
</dbReference>
<gene>
    <name evidence="5" type="primary">CRRSP55</name>
    <name evidence="5" type="ORF">AXF42_Ash014419</name>
</gene>
<sequence length="259" mass="28629">MENASQRLLLIGAMALLLRSPVAVGIECDPQASSNPAVRGRLESVLANLVAMIDRQRSGLTFPGYAEIVVYDLEGRPPLDIYGNVWCVAGAPPKDCLACANLLAKSAKRRPCIVRADSVTLSYGPCVLRYSAHNFFGEVPNPDYFNVHNTGDTIPLYYEGHFNKGVSGFFIRLAHLVLYSWDNYGELNEEIFFGRTRMSIEATAQCSPDMTSPKILCVQCLMEARKKFDEGLCNGSMSCTILYSNCILKYATTTFKPEL</sequence>
<keyword evidence="6" id="KW-1185">Reference proteome</keyword>
<feature type="domain" description="Gnk2-homologous" evidence="4">
    <location>
        <begin position="141"/>
        <end position="255"/>
    </location>
</feature>
<feature type="signal peptide" evidence="3">
    <location>
        <begin position="1"/>
        <end position="25"/>
    </location>
</feature>
<evidence type="ECO:0000313" key="6">
    <source>
        <dbReference type="Proteomes" id="UP000236161"/>
    </source>
</evidence>
<evidence type="ECO:0000259" key="4">
    <source>
        <dbReference type="PROSITE" id="PS51473"/>
    </source>
</evidence>
<evidence type="ECO:0000256" key="1">
    <source>
        <dbReference type="ARBA" id="ARBA00022729"/>
    </source>
</evidence>
<name>A0A2H9ZWJ7_9ASPA</name>
<dbReference type="PANTHER" id="PTHR32099:SF42">
    <property type="entry name" value="CYSTEINE-RICH RECEPTOR-LIKE PROTEIN KINASE 9-RELATED"/>
    <property type="match status" value="1"/>
</dbReference>
<evidence type="ECO:0000313" key="5">
    <source>
        <dbReference type="EMBL" id="PKA47642.1"/>
    </source>
</evidence>
<protein>
    <submittedName>
        <fullName evidence="5">Cysteine-rich repeat secretory protein 55</fullName>
    </submittedName>
</protein>
<dbReference type="PANTHER" id="PTHR32099">
    <property type="entry name" value="CYSTEINE-RICH REPEAT SECRETORY PROTEIN"/>
    <property type="match status" value="1"/>
</dbReference>
<dbReference type="InterPro" id="IPR002902">
    <property type="entry name" value="GNK2"/>
</dbReference>
<evidence type="ECO:0000256" key="2">
    <source>
        <dbReference type="ARBA" id="ARBA00022737"/>
    </source>
</evidence>
<dbReference type="InterPro" id="IPR038408">
    <property type="entry name" value="GNK2_sf"/>
</dbReference>
<dbReference type="Proteomes" id="UP000236161">
    <property type="component" value="Unassembled WGS sequence"/>
</dbReference>
<dbReference type="EMBL" id="KZ453102">
    <property type="protein sequence ID" value="PKA47642.1"/>
    <property type="molecule type" value="Genomic_DNA"/>
</dbReference>
<proteinExistence type="predicted"/>
<accession>A0A2H9ZWJ7</accession>
<feature type="domain" description="Gnk2-homologous" evidence="4">
    <location>
        <begin position="20"/>
        <end position="135"/>
    </location>
</feature>